<reference evidence="1 2" key="1">
    <citation type="journal article" date="2021" name="BMC Genomics">
        <title>Datura genome reveals duplications of psychoactive alkaloid biosynthetic genes and high mutation rate following tissue culture.</title>
        <authorList>
            <person name="Rajewski A."/>
            <person name="Carter-House D."/>
            <person name="Stajich J."/>
            <person name="Litt A."/>
        </authorList>
    </citation>
    <scope>NUCLEOTIDE SEQUENCE [LARGE SCALE GENOMIC DNA]</scope>
    <source>
        <strain evidence="1">AR-01</strain>
    </source>
</reference>
<accession>A0ABS8TKG8</accession>
<gene>
    <name evidence="1" type="ORF">HAX54_012858</name>
</gene>
<proteinExistence type="predicted"/>
<name>A0ABS8TKG8_DATST</name>
<comment type="caution">
    <text evidence="1">The sequence shown here is derived from an EMBL/GenBank/DDBJ whole genome shotgun (WGS) entry which is preliminary data.</text>
</comment>
<keyword evidence="2" id="KW-1185">Reference proteome</keyword>
<evidence type="ECO:0000313" key="2">
    <source>
        <dbReference type="Proteomes" id="UP000823775"/>
    </source>
</evidence>
<sequence length="106" mass="11616">MVVHVVSTSSPAGAWELGPSPTICAVMSSMERWMATSTCPPHLVPLSYDHPPTLPQMSLPSRPQRPRPQVVEHQICSNQDAAIVHLSLPCSCRPLALLRLLLNQFP</sequence>
<evidence type="ECO:0000313" key="1">
    <source>
        <dbReference type="EMBL" id="MCD7472032.1"/>
    </source>
</evidence>
<dbReference type="Proteomes" id="UP000823775">
    <property type="component" value="Unassembled WGS sequence"/>
</dbReference>
<dbReference type="EMBL" id="JACEIK010001759">
    <property type="protein sequence ID" value="MCD7472032.1"/>
    <property type="molecule type" value="Genomic_DNA"/>
</dbReference>
<protein>
    <submittedName>
        <fullName evidence="1">Uncharacterized protein</fullName>
    </submittedName>
</protein>
<organism evidence="1 2">
    <name type="scientific">Datura stramonium</name>
    <name type="common">Jimsonweed</name>
    <name type="synonym">Common thornapple</name>
    <dbReference type="NCBI Taxonomy" id="4076"/>
    <lineage>
        <taxon>Eukaryota</taxon>
        <taxon>Viridiplantae</taxon>
        <taxon>Streptophyta</taxon>
        <taxon>Embryophyta</taxon>
        <taxon>Tracheophyta</taxon>
        <taxon>Spermatophyta</taxon>
        <taxon>Magnoliopsida</taxon>
        <taxon>eudicotyledons</taxon>
        <taxon>Gunneridae</taxon>
        <taxon>Pentapetalae</taxon>
        <taxon>asterids</taxon>
        <taxon>lamiids</taxon>
        <taxon>Solanales</taxon>
        <taxon>Solanaceae</taxon>
        <taxon>Solanoideae</taxon>
        <taxon>Datureae</taxon>
        <taxon>Datura</taxon>
    </lineage>
</organism>